<gene>
    <name evidence="2" type="ORF">ACJMK2_029464</name>
</gene>
<keyword evidence="1" id="KW-1133">Transmembrane helix</keyword>
<dbReference type="AlphaFoldDB" id="A0ABD3XCL1"/>
<organism evidence="2 3">
    <name type="scientific">Sinanodonta woodiana</name>
    <name type="common">Chinese pond mussel</name>
    <name type="synonym">Anodonta woodiana</name>
    <dbReference type="NCBI Taxonomy" id="1069815"/>
    <lineage>
        <taxon>Eukaryota</taxon>
        <taxon>Metazoa</taxon>
        <taxon>Spiralia</taxon>
        <taxon>Lophotrochozoa</taxon>
        <taxon>Mollusca</taxon>
        <taxon>Bivalvia</taxon>
        <taxon>Autobranchia</taxon>
        <taxon>Heteroconchia</taxon>
        <taxon>Palaeoheterodonta</taxon>
        <taxon>Unionida</taxon>
        <taxon>Unionoidea</taxon>
        <taxon>Unionidae</taxon>
        <taxon>Unioninae</taxon>
        <taxon>Sinanodonta</taxon>
    </lineage>
</organism>
<protein>
    <submittedName>
        <fullName evidence="2">Uncharacterized protein</fullName>
    </submittedName>
</protein>
<evidence type="ECO:0000256" key="1">
    <source>
        <dbReference type="SAM" id="Phobius"/>
    </source>
</evidence>
<comment type="caution">
    <text evidence="2">The sequence shown here is derived from an EMBL/GenBank/DDBJ whole genome shotgun (WGS) entry which is preliminary data.</text>
</comment>
<keyword evidence="1" id="KW-0812">Transmembrane</keyword>
<dbReference type="Proteomes" id="UP001634394">
    <property type="component" value="Unassembled WGS sequence"/>
</dbReference>
<feature type="transmembrane region" description="Helical" evidence="1">
    <location>
        <begin position="32"/>
        <end position="56"/>
    </location>
</feature>
<accession>A0ABD3XCL1</accession>
<feature type="non-terminal residue" evidence="2">
    <location>
        <position position="1"/>
    </location>
</feature>
<evidence type="ECO:0000313" key="3">
    <source>
        <dbReference type="Proteomes" id="UP001634394"/>
    </source>
</evidence>
<keyword evidence="1" id="KW-0472">Membrane</keyword>
<dbReference type="EMBL" id="JBJQND010000003">
    <property type="protein sequence ID" value="KAL3883173.1"/>
    <property type="molecule type" value="Genomic_DNA"/>
</dbReference>
<feature type="non-terminal residue" evidence="2">
    <location>
        <position position="66"/>
    </location>
</feature>
<proteinExistence type="predicted"/>
<keyword evidence="3" id="KW-1185">Reference proteome</keyword>
<name>A0ABD3XCL1_SINWO</name>
<evidence type="ECO:0000313" key="2">
    <source>
        <dbReference type="EMBL" id="KAL3883173.1"/>
    </source>
</evidence>
<reference evidence="2 3" key="1">
    <citation type="submission" date="2024-11" db="EMBL/GenBank/DDBJ databases">
        <title>Chromosome-level genome assembly of the freshwater bivalve Anodonta woodiana.</title>
        <authorList>
            <person name="Chen X."/>
        </authorList>
    </citation>
    <scope>NUCLEOTIDE SEQUENCE [LARGE SCALE GENOMIC DNA]</scope>
    <source>
        <strain evidence="2">MN2024</strain>
        <tissue evidence="2">Gills</tissue>
    </source>
</reference>
<sequence>TFMLQRHAAFHSFLLLILRGWARNNIQLEGNILFKLFMGITKLTLTFLTQILWVYCDFIQRHSVLY</sequence>